<evidence type="ECO:0000256" key="4">
    <source>
        <dbReference type="ARBA" id="ARBA00022643"/>
    </source>
</evidence>
<evidence type="ECO:0000313" key="8">
    <source>
        <dbReference type="EMBL" id="EDX75862.1"/>
    </source>
</evidence>
<keyword evidence="3" id="KW-0285">Flavoprotein</keyword>
<keyword evidence="9" id="KW-1185">Reference proteome</keyword>
<gene>
    <name evidence="8" type="ORF">MC7420_6517</name>
</gene>
<dbReference type="NCBIfam" id="NF005741">
    <property type="entry name" value="PRK07565.1"/>
    <property type="match status" value="1"/>
</dbReference>
<dbReference type="UniPathway" id="UPA00070"/>
<evidence type="ECO:0000256" key="5">
    <source>
        <dbReference type="ARBA" id="ARBA00022975"/>
    </source>
</evidence>
<dbReference type="PIRSF" id="PIRSF000164">
    <property type="entry name" value="DHO_oxidase"/>
    <property type="match status" value="1"/>
</dbReference>
<comment type="pathway">
    <text evidence="2">Pyrimidine metabolism; UMP biosynthesis via de novo pathway.</text>
</comment>
<dbReference type="AlphaFoldDB" id="B4VQV1"/>
<dbReference type="PANTHER" id="PTHR48109">
    <property type="entry name" value="DIHYDROOROTATE DEHYDROGENASE (QUINONE), MITOCHONDRIAL-RELATED"/>
    <property type="match status" value="1"/>
</dbReference>
<dbReference type="EMBL" id="DS989848">
    <property type="protein sequence ID" value="EDX75862.1"/>
    <property type="molecule type" value="Genomic_DNA"/>
</dbReference>
<dbReference type="Pfam" id="PF01180">
    <property type="entry name" value="DHO_dh"/>
    <property type="match status" value="1"/>
</dbReference>
<dbReference type="InterPro" id="IPR005720">
    <property type="entry name" value="Dihydroorotate_DH_cat"/>
</dbReference>
<organism evidence="8 9">
    <name type="scientific">Coleofasciculus chthonoplastes PCC 7420</name>
    <dbReference type="NCBI Taxonomy" id="118168"/>
    <lineage>
        <taxon>Bacteria</taxon>
        <taxon>Bacillati</taxon>
        <taxon>Cyanobacteriota</taxon>
        <taxon>Cyanophyceae</taxon>
        <taxon>Coleofasciculales</taxon>
        <taxon>Coleofasciculaceae</taxon>
        <taxon>Coleofasciculus</taxon>
    </lineage>
</organism>
<reference evidence="8 9" key="1">
    <citation type="submission" date="2008-07" db="EMBL/GenBank/DDBJ databases">
        <authorList>
            <person name="Tandeau de Marsac N."/>
            <person name="Ferriera S."/>
            <person name="Johnson J."/>
            <person name="Kravitz S."/>
            <person name="Beeson K."/>
            <person name="Sutton G."/>
            <person name="Rogers Y.-H."/>
            <person name="Friedman R."/>
            <person name="Frazier M."/>
            <person name="Venter J.C."/>
        </authorList>
    </citation>
    <scope>NUCLEOTIDE SEQUENCE [LARGE SCALE GENOMIC DNA]</scope>
    <source>
        <strain evidence="8 9">PCC 7420</strain>
    </source>
</reference>
<dbReference type="InterPro" id="IPR013785">
    <property type="entry name" value="Aldolase_TIM"/>
</dbReference>
<accession>B4VQV1</accession>
<dbReference type="Gene3D" id="3.20.20.70">
    <property type="entry name" value="Aldolase class I"/>
    <property type="match status" value="1"/>
</dbReference>
<dbReference type="InterPro" id="IPR050074">
    <property type="entry name" value="DHO_dehydrogenase"/>
</dbReference>
<protein>
    <submittedName>
        <fullName evidence="8">Dihydroorotate dehydrogenase superfamily</fullName>
    </submittedName>
</protein>
<dbReference type="SUPFAM" id="SSF51395">
    <property type="entry name" value="FMN-linked oxidoreductases"/>
    <property type="match status" value="1"/>
</dbReference>
<dbReference type="PANTHER" id="PTHR48109:SF3">
    <property type="entry name" value="SLL0744 PROTEIN"/>
    <property type="match status" value="1"/>
</dbReference>
<dbReference type="eggNOG" id="COG0167">
    <property type="taxonomic scope" value="Bacteria"/>
</dbReference>
<dbReference type="OrthoDB" id="9794954at2"/>
<keyword evidence="5" id="KW-0665">Pyrimidine biosynthesis</keyword>
<evidence type="ECO:0000256" key="6">
    <source>
        <dbReference type="ARBA" id="ARBA00023002"/>
    </source>
</evidence>
<proteinExistence type="predicted"/>
<dbReference type="GO" id="GO:0005737">
    <property type="term" value="C:cytoplasm"/>
    <property type="evidence" value="ECO:0007669"/>
    <property type="project" value="InterPro"/>
</dbReference>
<evidence type="ECO:0000259" key="7">
    <source>
        <dbReference type="Pfam" id="PF01180"/>
    </source>
</evidence>
<evidence type="ECO:0000256" key="3">
    <source>
        <dbReference type="ARBA" id="ARBA00022630"/>
    </source>
</evidence>
<keyword evidence="4" id="KW-0288">FMN</keyword>
<evidence type="ECO:0000313" key="9">
    <source>
        <dbReference type="Proteomes" id="UP000003835"/>
    </source>
</evidence>
<dbReference type="STRING" id="118168.MC7420_6517"/>
<dbReference type="Proteomes" id="UP000003835">
    <property type="component" value="Unassembled WGS sequence"/>
</dbReference>
<evidence type="ECO:0000256" key="1">
    <source>
        <dbReference type="ARBA" id="ARBA00001917"/>
    </source>
</evidence>
<dbReference type="RefSeq" id="WP_006100999.1">
    <property type="nucleotide sequence ID" value="NZ_DS989848.1"/>
</dbReference>
<comment type="cofactor">
    <cofactor evidence="1">
        <name>FMN</name>
        <dbReference type="ChEBI" id="CHEBI:58210"/>
    </cofactor>
</comment>
<feature type="domain" description="Dihydroorotate dehydrogenase catalytic" evidence="7">
    <location>
        <begin position="86"/>
        <end position="291"/>
    </location>
</feature>
<name>B4VQV1_9CYAN</name>
<keyword evidence="6" id="KW-0560">Oxidoreductase</keyword>
<dbReference type="CDD" id="cd04739">
    <property type="entry name" value="DHOD_like"/>
    <property type="match status" value="1"/>
</dbReference>
<dbReference type="GO" id="GO:0044205">
    <property type="term" value="P:'de novo' UMP biosynthetic process"/>
    <property type="evidence" value="ECO:0007669"/>
    <property type="project" value="UniProtKB-UniPathway"/>
</dbReference>
<dbReference type="GO" id="GO:0004152">
    <property type="term" value="F:dihydroorotate dehydrogenase activity"/>
    <property type="evidence" value="ECO:0007669"/>
    <property type="project" value="InterPro"/>
</dbReference>
<dbReference type="HOGENOM" id="CLU_042042_4_0_3"/>
<evidence type="ECO:0000256" key="2">
    <source>
        <dbReference type="ARBA" id="ARBA00004725"/>
    </source>
</evidence>
<sequence>MDLTTTYLGLELRSPLVVGAAAPLTEDIDNIKRMEDAGAAAVVLHSLFEEQLRQEKLELHHHLEYGTESFAEALTYFPEAEVFHVGSEQYLEHIRKAKETVNMPIIASLNGATVGGWTHYAKEIEQAGANALELNIYSIPTDMDQTGAEIEQNYLDILQAVKSEVSIPVAIKLSPFFSNMANMAKRLTEAGADGLVFFNRFYQPDIDIEELEVSPNILLSTPQAMRLPMRWIAILYGRLSVDFAATSGVHKGQDVIKMMMAGAKVTEIVSVLLRHGIGNLQEIEQEVRHWMEEHEYESIKQMQGSMSQINCPDESSFERAQYMKAIQTYKPQLVGFAP</sequence>
<dbReference type="GO" id="GO:0006207">
    <property type="term" value="P:'de novo' pyrimidine nucleobase biosynthetic process"/>
    <property type="evidence" value="ECO:0007669"/>
    <property type="project" value="TreeGrafter"/>
</dbReference>
<dbReference type="InterPro" id="IPR012135">
    <property type="entry name" value="Dihydroorotate_DH_1_2"/>
</dbReference>